<evidence type="ECO:0000256" key="2">
    <source>
        <dbReference type="ARBA" id="ARBA00022598"/>
    </source>
</evidence>
<dbReference type="EMBL" id="JAAYEE010000180">
    <property type="protein sequence ID" value="NLW35873.1"/>
    <property type="molecule type" value="Genomic_DNA"/>
</dbReference>
<dbReference type="GO" id="GO:0004359">
    <property type="term" value="F:glutaminase activity"/>
    <property type="evidence" value="ECO:0007669"/>
    <property type="project" value="InterPro"/>
</dbReference>
<evidence type="ECO:0000313" key="9">
    <source>
        <dbReference type="EMBL" id="NLW35873.1"/>
    </source>
</evidence>
<evidence type="ECO:0000313" key="10">
    <source>
        <dbReference type="Proteomes" id="UP000777265"/>
    </source>
</evidence>
<dbReference type="NCBIfam" id="NF002048">
    <property type="entry name" value="PRK00876.1"/>
    <property type="match status" value="1"/>
</dbReference>
<dbReference type="GO" id="GO:0005737">
    <property type="term" value="C:cytoplasm"/>
    <property type="evidence" value="ECO:0007669"/>
    <property type="project" value="InterPro"/>
</dbReference>
<organism evidence="9 10">
    <name type="scientific">Syntrophorhabdus aromaticivorans</name>
    <dbReference type="NCBI Taxonomy" id="328301"/>
    <lineage>
        <taxon>Bacteria</taxon>
        <taxon>Pseudomonadati</taxon>
        <taxon>Thermodesulfobacteriota</taxon>
        <taxon>Syntrophorhabdia</taxon>
        <taxon>Syntrophorhabdales</taxon>
        <taxon>Syntrophorhabdaceae</taxon>
        <taxon>Syntrophorhabdus</taxon>
    </lineage>
</organism>
<evidence type="ECO:0000256" key="7">
    <source>
        <dbReference type="RuleBase" id="RU003812"/>
    </source>
</evidence>
<name>A0A971M4T7_9BACT</name>
<dbReference type="GO" id="GO:0005524">
    <property type="term" value="F:ATP binding"/>
    <property type="evidence" value="ECO:0007669"/>
    <property type="project" value="UniProtKB-KW"/>
</dbReference>
<dbReference type="InterPro" id="IPR003694">
    <property type="entry name" value="NAD_synthase"/>
</dbReference>
<dbReference type="InterPro" id="IPR022310">
    <property type="entry name" value="NAD/GMP_synthase"/>
</dbReference>
<comment type="similarity">
    <text evidence="6">Belongs to the NAD synthetase family.</text>
</comment>
<dbReference type="GO" id="GO:0003952">
    <property type="term" value="F:NAD+ synthase (glutamine-hydrolyzing) activity"/>
    <property type="evidence" value="ECO:0007669"/>
    <property type="project" value="InterPro"/>
</dbReference>
<dbReference type="GO" id="GO:0008795">
    <property type="term" value="F:NAD+ synthase activity"/>
    <property type="evidence" value="ECO:0007669"/>
    <property type="project" value="UniProtKB-EC"/>
</dbReference>
<dbReference type="EC" id="6.3.1.5" evidence="7"/>
<dbReference type="AlphaFoldDB" id="A0A971M4T7"/>
<keyword evidence="2 6" id="KW-0436">Ligase</keyword>
<gene>
    <name evidence="9" type="primary">nadE</name>
    <name evidence="9" type="ORF">GXY80_10400</name>
</gene>
<feature type="domain" description="NAD/GMP synthase" evidence="8">
    <location>
        <begin position="166"/>
        <end position="301"/>
    </location>
</feature>
<dbReference type="Proteomes" id="UP000777265">
    <property type="component" value="Unassembled WGS sequence"/>
</dbReference>
<evidence type="ECO:0000259" key="8">
    <source>
        <dbReference type="Pfam" id="PF02540"/>
    </source>
</evidence>
<dbReference type="Gene3D" id="3.40.50.620">
    <property type="entry name" value="HUPs"/>
    <property type="match status" value="1"/>
</dbReference>
<keyword evidence="3 6" id="KW-0547">Nucleotide-binding</keyword>
<evidence type="ECO:0000256" key="5">
    <source>
        <dbReference type="ARBA" id="ARBA00023027"/>
    </source>
</evidence>
<dbReference type="PANTHER" id="PTHR23090">
    <property type="entry name" value="NH 3 /GLUTAMINE-DEPENDENT NAD + SYNTHETASE"/>
    <property type="match status" value="1"/>
</dbReference>
<evidence type="ECO:0000256" key="4">
    <source>
        <dbReference type="ARBA" id="ARBA00022840"/>
    </source>
</evidence>
<reference evidence="9" key="2">
    <citation type="submission" date="2020-01" db="EMBL/GenBank/DDBJ databases">
        <authorList>
            <person name="Campanaro S."/>
        </authorList>
    </citation>
    <scope>NUCLEOTIDE SEQUENCE</scope>
    <source>
        <strain evidence="9">AS06rmzACSIP_7</strain>
    </source>
</reference>
<comment type="catalytic activity">
    <reaction evidence="7">
        <text>deamido-NAD(+) + NH4(+) + ATP = AMP + diphosphate + NAD(+) + H(+)</text>
        <dbReference type="Rhea" id="RHEA:21188"/>
        <dbReference type="ChEBI" id="CHEBI:15378"/>
        <dbReference type="ChEBI" id="CHEBI:28938"/>
        <dbReference type="ChEBI" id="CHEBI:30616"/>
        <dbReference type="ChEBI" id="CHEBI:33019"/>
        <dbReference type="ChEBI" id="CHEBI:57540"/>
        <dbReference type="ChEBI" id="CHEBI:58437"/>
        <dbReference type="ChEBI" id="CHEBI:456215"/>
        <dbReference type="EC" id="6.3.1.5"/>
    </reaction>
</comment>
<evidence type="ECO:0000256" key="1">
    <source>
        <dbReference type="ARBA" id="ARBA00004790"/>
    </source>
</evidence>
<accession>A0A971M4T7</accession>
<dbReference type="InterPro" id="IPR014729">
    <property type="entry name" value="Rossmann-like_a/b/a_fold"/>
</dbReference>
<comment type="caution">
    <text evidence="9">The sequence shown here is derived from an EMBL/GenBank/DDBJ whole genome shotgun (WGS) entry which is preliminary data.</text>
</comment>
<proteinExistence type="inferred from homology"/>
<protein>
    <recommendedName>
        <fullName evidence="7">NH(3)-dependent NAD(+) synthetase</fullName>
        <ecNumber evidence="7">6.3.1.5</ecNumber>
    </recommendedName>
</protein>
<keyword evidence="4 6" id="KW-0067">ATP-binding</keyword>
<dbReference type="GO" id="GO:0009435">
    <property type="term" value="P:NAD+ biosynthetic process"/>
    <property type="evidence" value="ECO:0007669"/>
    <property type="project" value="InterPro"/>
</dbReference>
<keyword evidence="5 6" id="KW-0520">NAD</keyword>
<dbReference type="SUPFAM" id="SSF52402">
    <property type="entry name" value="Adenine nucleotide alpha hydrolases-like"/>
    <property type="match status" value="1"/>
</dbReference>
<dbReference type="Pfam" id="PF02540">
    <property type="entry name" value="NAD_synthase"/>
    <property type="match status" value="2"/>
</dbReference>
<sequence>MVFNRDVLRIDPAEQLEKLSRFLVEQLNVVFRRKGVVIGLSGGVDSACIATIAVRALGKGKVVGLVLPETETNPISSEYAIKHAQTLGIEYRQIPITSTVDSVVPYKWRDELIQKLVPEFRPGYKYNISLPTDLLERDSFSFYRLQVQMPDGEIKKKRLSLDEFRTITAFANIKIRARMLHLYAEADRRNLLVVGTTNRTEFVLGDFCKYGDGGTDIEPLTSLYKNQIYQLAEYLGVIPEIVNRQPSPDTFSLPVTDQEFFFRIPFDKLDFLLYAWEHEVPADDAANALDISEDAVKRAYKDFTSKHRATAHLREVSRTLD</sequence>
<dbReference type="CDD" id="cd00553">
    <property type="entry name" value="NAD_synthase"/>
    <property type="match status" value="1"/>
</dbReference>
<comment type="pathway">
    <text evidence="1">Cofactor biosynthesis; NAD(+) biosynthesis.</text>
</comment>
<reference evidence="9" key="1">
    <citation type="journal article" date="2020" name="Biotechnol. Biofuels">
        <title>New insights from the biogas microbiome by comprehensive genome-resolved metagenomics of nearly 1600 species originating from multiple anaerobic digesters.</title>
        <authorList>
            <person name="Campanaro S."/>
            <person name="Treu L."/>
            <person name="Rodriguez-R L.M."/>
            <person name="Kovalovszki A."/>
            <person name="Ziels R.M."/>
            <person name="Maus I."/>
            <person name="Zhu X."/>
            <person name="Kougias P.G."/>
            <person name="Basile A."/>
            <person name="Luo G."/>
            <person name="Schluter A."/>
            <person name="Konstantinidis K.T."/>
            <person name="Angelidaki I."/>
        </authorList>
    </citation>
    <scope>NUCLEOTIDE SEQUENCE</scope>
    <source>
        <strain evidence="9">AS06rmzACSIP_7</strain>
    </source>
</reference>
<dbReference type="NCBIfam" id="TIGR00552">
    <property type="entry name" value="nadE"/>
    <property type="match status" value="1"/>
</dbReference>
<evidence type="ECO:0000256" key="3">
    <source>
        <dbReference type="ARBA" id="ARBA00022741"/>
    </source>
</evidence>
<evidence type="ECO:0000256" key="6">
    <source>
        <dbReference type="RuleBase" id="RU003811"/>
    </source>
</evidence>
<feature type="domain" description="NAD/GMP synthase" evidence="8">
    <location>
        <begin position="17"/>
        <end position="103"/>
    </location>
</feature>
<dbReference type="PANTHER" id="PTHR23090:SF9">
    <property type="entry name" value="GLUTAMINE-DEPENDENT NAD(+) SYNTHETASE"/>
    <property type="match status" value="1"/>
</dbReference>